<accession>B8MMD8</accession>
<evidence type="ECO:0000313" key="2">
    <source>
        <dbReference type="EMBL" id="EED13692.1"/>
    </source>
</evidence>
<organism evidence="2 3">
    <name type="scientific">Talaromyces stipitatus (strain ATCC 10500 / CBS 375.48 / QM 6759 / NRRL 1006)</name>
    <name type="common">Penicillium stipitatum</name>
    <dbReference type="NCBI Taxonomy" id="441959"/>
    <lineage>
        <taxon>Eukaryota</taxon>
        <taxon>Fungi</taxon>
        <taxon>Dikarya</taxon>
        <taxon>Ascomycota</taxon>
        <taxon>Pezizomycotina</taxon>
        <taxon>Eurotiomycetes</taxon>
        <taxon>Eurotiomycetidae</taxon>
        <taxon>Eurotiales</taxon>
        <taxon>Trichocomaceae</taxon>
        <taxon>Talaromyces</taxon>
        <taxon>Talaromyces sect. Talaromyces</taxon>
    </lineage>
</organism>
<dbReference type="AlphaFoldDB" id="B8MMD8"/>
<dbReference type="Proteomes" id="UP000001745">
    <property type="component" value="Unassembled WGS sequence"/>
</dbReference>
<sequence length="141" mass="16037">MFLGLQLIPTNAFSPIRTSIIGELMEAHYNSASMEHGKGSDGRRKRIISSSYGSPSLIKDHRRRFRDQLISISEKLQQEIIDAVAQQATFIETNLNTLRHENAILESERNPEFQKRLETEVTRVKGEMRTLIAAIDDLSIV</sequence>
<gene>
    <name evidence="2" type="ORF">TSTA_099440</name>
</gene>
<evidence type="ECO:0000259" key="1">
    <source>
        <dbReference type="Pfam" id="PF24564"/>
    </source>
</evidence>
<dbReference type="eggNOG" id="ENOG502SWN1">
    <property type="taxonomic scope" value="Eukaryota"/>
</dbReference>
<dbReference type="RefSeq" id="XP_002485930.1">
    <property type="nucleotide sequence ID" value="XM_002485885.1"/>
</dbReference>
<dbReference type="STRING" id="441959.B8MMD8"/>
<dbReference type="InParanoid" id="B8MMD8"/>
<feature type="domain" description="DUF7605" evidence="1">
    <location>
        <begin position="5"/>
        <end position="54"/>
    </location>
</feature>
<dbReference type="EMBL" id="EQ962658">
    <property type="protein sequence ID" value="EED13692.1"/>
    <property type="molecule type" value="Genomic_DNA"/>
</dbReference>
<dbReference type="HOGENOM" id="CLU_1826593_0_0_1"/>
<reference evidence="3" key="1">
    <citation type="journal article" date="2015" name="Genome Announc.">
        <title>Genome sequence of the AIDS-associated pathogen Penicillium marneffei (ATCC18224) and its near taxonomic relative Talaromyces stipitatus (ATCC10500).</title>
        <authorList>
            <person name="Nierman W.C."/>
            <person name="Fedorova-Abrams N.D."/>
            <person name="Andrianopoulos A."/>
        </authorList>
    </citation>
    <scope>NUCLEOTIDE SEQUENCE [LARGE SCALE GENOMIC DNA]</scope>
    <source>
        <strain evidence="3">ATCC 10500 / CBS 375.48 / QM 6759 / NRRL 1006</strain>
    </source>
</reference>
<dbReference type="OMA" id="RDENTAN"/>
<dbReference type="PhylomeDB" id="B8MMD8"/>
<dbReference type="Pfam" id="PF24564">
    <property type="entry name" value="DUF7605"/>
    <property type="match status" value="1"/>
</dbReference>
<dbReference type="GeneID" id="8104022"/>
<protein>
    <recommendedName>
        <fullName evidence="1">DUF7605 domain-containing protein</fullName>
    </recommendedName>
</protein>
<name>B8MMD8_TALSN</name>
<dbReference type="InterPro" id="IPR056024">
    <property type="entry name" value="DUF7605"/>
</dbReference>
<proteinExistence type="predicted"/>
<dbReference type="OrthoDB" id="3598281at2759"/>
<keyword evidence="3" id="KW-1185">Reference proteome</keyword>
<evidence type="ECO:0000313" key="3">
    <source>
        <dbReference type="Proteomes" id="UP000001745"/>
    </source>
</evidence>
<dbReference type="VEuPathDB" id="FungiDB:TSTA_099440"/>